<reference evidence="1 2" key="1">
    <citation type="submission" date="2021-12" db="EMBL/GenBank/DDBJ databases">
        <title>High titer production of polyol ester of fatty acids by Rhodotorula paludigena BS15 towards product separation-free biomass refinery.</title>
        <authorList>
            <person name="Mano J."/>
            <person name="Ono H."/>
            <person name="Tanaka T."/>
            <person name="Naito K."/>
            <person name="Sushida H."/>
            <person name="Ike M."/>
            <person name="Tokuyasu K."/>
            <person name="Kitaoka M."/>
        </authorList>
    </citation>
    <scope>NUCLEOTIDE SEQUENCE [LARGE SCALE GENOMIC DNA]</scope>
    <source>
        <strain evidence="1 2">BS15</strain>
    </source>
</reference>
<dbReference type="InterPro" id="IPR032675">
    <property type="entry name" value="LRR_dom_sf"/>
</dbReference>
<dbReference type="Gene3D" id="3.80.10.10">
    <property type="entry name" value="Ribonuclease Inhibitor"/>
    <property type="match status" value="1"/>
</dbReference>
<name>A0AAV5H167_9BASI</name>
<gene>
    <name evidence="1" type="ORF">Rhopal_007558-T1</name>
</gene>
<protein>
    <recommendedName>
        <fullName evidence="3">F-box domain-containing protein</fullName>
    </recommendedName>
</protein>
<organism evidence="1 2">
    <name type="scientific">Rhodotorula paludigena</name>
    <dbReference type="NCBI Taxonomy" id="86838"/>
    <lineage>
        <taxon>Eukaryota</taxon>
        <taxon>Fungi</taxon>
        <taxon>Dikarya</taxon>
        <taxon>Basidiomycota</taxon>
        <taxon>Pucciniomycotina</taxon>
        <taxon>Microbotryomycetes</taxon>
        <taxon>Sporidiobolales</taxon>
        <taxon>Sporidiobolaceae</taxon>
        <taxon>Rhodotorula</taxon>
    </lineage>
</organism>
<proteinExistence type="predicted"/>
<comment type="caution">
    <text evidence="1">The sequence shown here is derived from an EMBL/GenBank/DDBJ whole genome shotgun (WGS) entry which is preliminary data.</text>
</comment>
<dbReference type="AlphaFoldDB" id="A0AAV5H167"/>
<evidence type="ECO:0000313" key="1">
    <source>
        <dbReference type="EMBL" id="GJN94478.1"/>
    </source>
</evidence>
<dbReference type="SUPFAM" id="SSF52047">
    <property type="entry name" value="RNI-like"/>
    <property type="match status" value="1"/>
</dbReference>
<sequence length="398" mass="44898">MVSSALNSATSDAASAKTGSSLDIAKMLPTLPLELQHAVILESFDPNPSFSHLDERYEVLARLSLVSRAWRALIEPLLTVRVGHIPWLGCTFSAMAATDDDIGFEDDEAEPPSPARVEEADQYRLDEILRRCPRTEQLWIAGVRHILTSHLKHGTNLRSLHILRCSLCDCDTLEYEPPTFTALTRLEIYAKMMSDSVFDNFFASTVFPSLRQFSYACPAEDFPTRLPFSNFRSVSTITDIPAALEHAPLLFLDLYQVPLQLALPSLPRTLLILRLNDFSPIRSSVPWLLLDHSTSDALAARLPRLRELWLPRSYSEWRDDPKESVRSMVESWVRKWEGRGVAVIFEEDGDGDEANRGREPEEQRLTEAAAFDFPFAVLARKAERWAAEEDEARGAAVQ</sequence>
<dbReference type="Proteomes" id="UP001342314">
    <property type="component" value="Unassembled WGS sequence"/>
</dbReference>
<evidence type="ECO:0008006" key="3">
    <source>
        <dbReference type="Google" id="ProtNLM"/>
    </source>
</evidence>
<keyword evidence="2" id="KW-1185">Reference proteome</keyword>
<dbReference type="EMBL" id="BQKY01000017">
    <property type="protein sequence ID" value="GJN94478.1"/>
    <property type="molecule type" value="Genomic_DNA"/>
</dbReference>
<evidence type="ECO:0000313" key="2">
    <source>
        <dbReference type="Proteomes" id="UP001342314"/>
    </source>
</evidence>
<accession>A0AAV5H167</accession>